<organism evidence="16 17">
    <name type="scientific">Branchiostoma lanceolatum</name>
    <name type="common">Common lancelet</name>
    <name type="synonym">Amphioxus lanceolatum</name>
    <dbReference type="NCBI Taxonomy" id="7740"/>
    <lineage>
        <taxon>Eukaryota</taxon>
        <taxon>Metazoa</taxon>
        <taxon>Chordata</taxon>
        <taxon>Cephalochordata</taxon>
        <taxon>Leptocardii</taxon>
        <taxon>Amphioxiformes</taxon>
        <taxon>Branchiostomatidae</taxon>
        <taxon>Branchiostoma</taxon>
    </lineage>
</organism>
<dbReference type="OrthoDB" id="19141at2759"/>
<dbReference type="InterPro" id="IPR053836">
    <property type="entry name" value="Arc1-like_N"/>
</dbReference>
<evidence type="ECO:0000256" key="2">
    <source>
        <dbReference type="ARBA" id="ARBA00012180"/>
    </source>
</evidence>
<dbReference type="InterPro" id="IPR000477">
    <property type="entry name" value="RT_dom"/>
</dbReference>
<proteinExistence type="inferred from homology"/>
<dbReference type="SUPFAM" id="SSF47616">
    <property type="entry name" value="GST C-terminal domain-like"/>
    <property type="match status" value="1"/>
</dbReference>
<evidence type="ECO:0000256" key="7">
    <source>
        <dbReference type="ARBA" id="ARBA00022801"/>
    </source>
</evidence>
<sequence length="1248" mass="140105">MAVGVEEETKSLANFLGLPAYKVTTQEDLKTVICQNYENFYTALLRGKHPRARALEGQGRHSLTVTRCWGCTPQFFRDQGPSPSTAPTFPPFDPTEAGGGGAVGSRWKKWLGRFENYLIAINIENAGRKKAMLLHFMGEETHTIYENLSSPAQSAAAAGDDDDDEAGDAPAVTEPTYEDVKKTQNTLNHKRTENLKGQSLQDSSTVIRPYGGGGPLVVLGKFQTVVKANNRTTQTDIFVVRGTSGNLLSYGTAKKLGLVEVHTDVNATVTDNGNTQGIVKEYKDVFQGIGKLKDFQVKLHVDPSVVPVKQPHRRIPFHVRKQVENELKKLEEQGIIEEVSGPTPWVSPIVVAPKPSHRQKSGSVLTMTTFATHVGLRRYKRLIFGINSASEVFQHTIEQTLNGIKGAKNISDDIIVYGKGQADHDRALRETLQRIRETGLTLNDEKCEFNKTSLEFYGYIFGKSGISAAPSKIKAIVECPARTTPGEVRSLLGMTNFLARFIPDYATLVKPLRDLTRQSVPWTWGKEQDDAFDKVKKALSHEKNLSYFDTDKDTELYVDASPSGLGAILTQKEGNGTKNVIAYASRSLTDVETRYSQIQREALAIYWGLQHFHLYLYGSKFTVITDHLPLVSIFNKPNLKLPVRLEKWILKLQQYQYTVVYKPGSENPADYMSRHPLPTTSSDSHTAEEYVRYVITNAVPKSMTLSDLKEATLQDPTLQEAARLIQSGKWYMRKEAVGCNMRKTRIVVPTDLQQQVIDIAHEGHQGIVKTKALIREKVWFPGIDTKTEETLGKCVACLATTKVPTATPLQPTEMPKQPWTHLSADFKGPLPNGDYLLVVIDDHTRYPIVKQTRSTSANAVIPILDKIFAMFGTPEVLKTDNGPPWNSEQMRNFAHHLGFKHRRIIPYWPQANAAYDHQPYLITNKKGTLITANRDGKETTRHSTMFKKIPASIPEDNKTEASIPEDNKTEDPAEQRPEQHQTTETTSDYVTRSGRTIDIDFAGESLWRSGPRGDPVHQPKNLHQEKKLEEHRRLSQEQQDCPSTTVQGSAAREESPKTSPLLLKACSAERQSLHVANARHSRCKGRDNARNHTRTPFCLHVPQLHTGNGRMLTGLATVSKFLAKSSPSNGAKLLGTTPEEQAEIAQWLEYRVTVVDRSLEKKDVQAMLKELNSYLLDKVYFLGFHLSLADLVMYHGLHPAMGQLSFYEKQQYQNVSRWFDQIQHYPGVQQHLPQLVFLRNILYSSFDH</sequence>
<dbReference type="InterPro" id="IPR041588">
    <property type="entry name" value="Integrase_H2C2"/>
</dbReference>
<evidence type="ECO:0000256" key="10">
    <source>
        <dbReference type="SAM" id="MobiDB-lite"/>
    </source>
</evidence>
<keyword evidence="17" id="KW-1185">Reference proteome</keyword>
<dbReference type="Gene3D" id="1.20.1050.10">
    <property type="match status" value="1"/>
</dbReference>
<dbReference type="CDD" id="cd10305">
    <property type="entry name" value="GST_C_AIMP3"/>
    <property type="match status" value="1"/>
</dbReference>
<evidence type="ECO:0000256" key="5">
    <source>
        <dbReference type="ARBA" id="ARBA00022722"/>
    </source>
</evidence>
<keyword evidence="7" id="KW-0378">Hydrolase</keyword>
<dbReference type="InterPro" id="IPR036397">
    <property type="entry name" value="RNaseH_sf"/>
</dbReference>
<dbReference type="Gene3D" id="3.10.20.370">
    <property type="match status" value="1"/>
</dbReference>
<feature type="domain" description="Reverse transcriptase RNase H-like" evidence="13">
    <location>
        <begin position="549"/>
        <end position="655"/>
    </location>
</feature>
<dbReference type="Pfam" id="PF17921">
    <property type="entry name" value="Integrase_H2C2"/>
    <property type="match status" value="1"/>
</dbReference>
<dbReference type="PANTHER" id="PTHR37984:SF11">
    <property type="entry name" value="INTEGRASE CATALYTIC DOMAIN-CONTAINING PROTEIN"/>
    <property type="match status" value="1"/>
</dbReference>
<feature type="domain" description="Integrase catalytic" evidence="12">
    <location>
        <begin position="816"/>
        <end position="908"/>
    </location>
</feature>
<feature type="region of interest" description="Disordered" evidence="10">
    <location>
        <begin position="935"/>
        <end position="995"/>
    </location>
</feature>
<feature type="domain" description="Integrase zinc-binding" evidence="14">
    <location>
        <begin position="748"/>
        <end position="799"/>
    </location>
</feature>
<feature type="domain" description="Reverse transcriptase" evidence="11">
    <location>
        <begin position="374"/>
        <end position="461"/>
    </location>
</feature>
<evidence type="ECO:0000256" key="1">
    <source>
        <dbReference type="ARBA" id="ARBA00010879"/>
    </source>
</evidence>
<feature type="region of interest" description="Disordered" evidence="10">
    <location>
        <begin position="1025"/>
        <end position="1058"/>
    </location>
</feature>
<accession>A0A8K0EJ21</accession>
<evidence type="ECO:0000313" key="17">
    <source>
        <dbReference type="Proteomes" id="UP000838412"/>
    </source>
</evidence>
<dbReference type="InterPro" id="IPR043502">
    <property type="entry name" value="DNA/RNA_pol_sf"/>
</dbReference>
<dbReference type="EMBL" id="OV696687">
    <property type="protein sequence ID" value="CAH1253220.1"/>
    <property type="molecule type" value="Genomic_DNA"/>
</dbReference>
<keyword evidence="3" id="KW-0808">Transferase</keyword>
<dbReference type="EC" id="3.1.26.4" evidence="2"/>
<keyword evidence="4" id="KW-0548">Nucleotidyltransferase</keyword>
<dbReference type="InterPro" id="IPR012337">
    <property type="entry name" value="RNaseH-like_sf"/>
</dbReference>
<feature type="compositionally biased region" description="Basic and acidic residues" evidence="10">
    <location>
        <begin position="1025"/>
        <end position="1035"/>
    </location>
</feature>
<dbReference type="InterPro" id="IPR001584">
    <property type="entry name" value="Integrase_cat-core"/>
</dbReference>
<feature type="compositionally biased region" description="Polar residues" evidence="10">
    <location>
        <begin position="982"/>
        <end position="994"/>
    </location>
</feature>
<feature type="region of interest" description="Disordered" evidence="10">
    <location>
        <begin position="151"/>
        <end position="204"/>
    </location>
</feature>
<gene>
    <name evidence="16" type="primary">RTL1</name>
    <name evidence="16" type="ORF">BLAG_LOCUS13063</name>
</gene>
<evidence type="ECO:0000256" key="8">
    <source>
        <dbReference type="ARBA" id="ARBA00022918"/>
    </source>
</evidence>
<dbReference type="Pfam" id="PF00078">
    <property type="entry name" value="RVT_1"/>
    <property type="match status" value="1"/>
</dbReference>
<evidence type="ECO:0000313" key="16">
    <source>
        <dbReference type="EMBL" id="CAH1253220.1"/>
    </source>
</evidence>
<dbReference type="FunFam" id="3.10.20.370:FF:000001">
    <property type="entry name" value="Retrovirus-related Pol polyprotein from transposon 17.6-like protein"/>
    <property type="match status" value="1"/>
</dbReference>
<keyword evidence="8" id="KW-0695">RNA-directed DNA polymerase</keyword>
<dbReference type="GO" id="GO:0015074">
    <property type="term" value="P:DNA integration"/>
    <property type="evidence" value="ECO:0007669"/>
    <property type="project" value="InterPro"/>
</dbReference>
<evidence type="ECO:0000259" key="13">
    <source>
        <dbReference type="Pfam" id="PF17917"/>
    </source>
</evidence>
<dbReference type="FunFam" id="3.30.70.270:FF:000026">
    <property type="entry name" value="Transposon Ty3-G Gag-Pol polyprotein"/>
    <property type="match status" value="1"/>
</dbReference>
<dbReference type="Proteomes" id="UP000838412">
    <property type="component" value="Chromosome 2"/>
</dbReference>
<evidence type="ECO:0000256" key="3">
    <source>
        <dbReference type="ARBA" id="ARBA00022679"/>
    </source>
</evidence>
<evidence type="ECO:0000259" key="15">
    <source>
        <dbReference type="Pfam" id="PF21972"/>
    </source>
</evidence>
<protein>
    <recommendedName>
        <fullName evidence="9">Gypsy retrotransposon integrase-like protein 1</fullName>
        <ecNumber evidence="2">3.1.26.4</ecNumber>
    </recommendedName>
</protein>
<dbReference type="GO" id="GO:0003964">
    <property type="term" value="F:RNA-directed DNA polymerase activity"/>
    <property type="evidence" value="ECO:0007669"/>
    <property type="project" value="UniProtKB-KW"/>
</dbReference>
<dbReference type="CDD" id="cd01647">
    <property type="entry name" value="RT_LTR"/>
    <property type="match status" value="1"/>
</dbReference>
<name>A0A8K0EJ21_BRALA</name>
<dbReference type="GO" id="GO:0032991">
    <property type="term" value="C:protein-containing complex"/>
    <property type="evidence" value="ECO:0007669"/>
    <property type="project" value="UniProtKB-ARBA"/>
</dbReference>
<evidence type="ECO:0000259" key="14">
    <source>
        <dbReference type="Pfam" id="PF17921"/>
    </source>
</evidence>
<feature type="compositionally biased region" description="Basic and acidic residues" evidence="10">
    <location>
        <begin position="955"/>
        <end position="981"/>
    </location>
</feature>
<evidence type="ECO:0000259" key="12">
    <source>
        <dbReference type="Pfam" id="PF00665"/>
    </source>
</evidence>
<dbReference type="CDD" id="cd09274">
    <property type="entry name" value="RNase_HI_RT_Ty3"/>
    <property type="match status" value="1"/>
</dbReference>
<dbReference type="InterPro" id="IPR050951">
    <property type="entry name" value="Retrovirus_Pol_polyprotein"/>
</dbReference>
<dbReference type="Pfam" id="PF21972">
    <property type="entry name" value="Arc1p_N_like"/>
    <property type="match status" value="1"/>
</dbReference>
<dbReference type="Gene3D" id="3.30.70.270">
    <property type="match status" value="2"/>
</dbReference>
<evidence type="ECO:0000256" key="9">
    <source>
        <dbReference type="ARBA" id="ARBA00039658"/>
    </source>
</evidence>
<dbReference type="Gene3D" id="1.10.340.70">
    <property type="match status" value="1"/>
</dbReference>
<dbReference type="InterPro" id="IPR036282">
    <property type="entry name" value="Glutathione-S-Trfase_C_sf"/>
</dbReference>
<dbReference type="Gene3D" id="3.30.420.10">
    <property type="entry name" value="Ribonuclease H-like superfamily/Ribonuclease H"/>
    <property type="match status" value="1"/>
</dbReference>
<evidence type="ECO:0000256" key="4">
    <source>
        <dbReference type="ARBA" id="ARBA00022695"/>
    </source>
</evidence>
<evidence type="ECO:0000256" key="6">
    <source>
        <dbReference type="ARBA" id="ARBA00022759"/>
    </source>
</evidence>
<dbReference type="GO" id="GO:0004523">
    <property type="term" value="F:RNA-DNA hybrid ribonuclease activity"/>
    <property type="evidence" value="ECO:0007669"/>
    <property type="project" value="UniProtKB-EC"/>
</dbReference>
<dbReference type="Gene3D" id="3.10.10.10">
    <property type="entry name" value="HIV Type 1 Reverse Transcriptase, subunit A, domain 1"/>
    <property type="match status" value="1"/>
</dbReference>
<dbReference type="InterPro" id="IPR053837">
    <property type="entry name" value="AIMP3/p18_C"/>
</dbReference>
<feature type="compositionally biased region" description="Polar residues" evidence="10">
    <location>
        <begin position="1036"/>
        <end position="1048"/>
    </location>
</feature>
<feature type="compositionally biased region" description="Polar residues" evidence="10">
    <location>
        <begin position="195"/>
        <end position="204"/>
    </location>
</feature>
<keyword evidence="5" id="KW-0540">Nuclease</keyword>
<dbReference type="InterPro" id="IPR041373">
    <property type="entry name" value="RT_RNaseH"/>
</dbReference>
<dbReference type="SUPFAM" id="SSF56672">
    <property type="entry name" value="DNA/RNA polymerases"/>
    <property type="match status" value="1"/>
</dbReference>
<feature type="domain" description="Nuclear-export cofactor Arc1-like N-terminal" evidence="15">
    <location>
        <begin position="1140"/>
        <end position="1224"/>
    </location>
</feature>
<keyword evidence="6" id="KW-0255">Endonuclease</keyword>
<dbReference type="SUPFAM" id="SSF53098">
    <property type="entry name" value="Ribonuclease H-like"/>
    <property type="match status" value="1"/>
</dbReference>
<comment type="similarity">
    <text evidence="1">Belongs to the beta type-B retroviral polymerase family. HERV class-II K(HML-2) pol subfamily.</text>
</comment>
<dbReference type="PANTHER" id="PTHR37984">
    <property type="entry name" value="PROTEIN CBG26694"/>
    <property type="match status" value="1"/>
</dbReference>
<evidence type="ECO:0000259" key="11">
    <source>
        <dbReference type="Pfam" id="PF00078"/>
    </source>
</evidence>
<dbReference type="InterPro" id="IPR043128">
    <property type="entry name" value="Rev_trsase/Diguanyl_cyclase"/>
</dbReference>
<reference evidence="16" key="1">
    <citation type="submission" date="2022-01" db="EMBL/GenBank/DDBJ databases">
        <authorList>
            <person name="Braso-Vives M."/>
        </authorList>
    </citation>
    <scope>NUCLEOTIDE SEQUENCE</scope>
</reference>
<dbReference type="Pfam" id="PF17917">
    <property type="entry name" value="RT_RNaseH"/>
    <property type="match status" value="1"/>
</dbReference>
<dbReference type="Pfam" id="PF00665">
    <property type="entry name" value="rve"/>
    <property type="match status" value="1"/>
</dbReference>
<dbReference type="AlphaFoldDB" id="A0A8K0EJ21"/>
<dbReference type="GO" id="GO:0003676">
    <property type="term" value="F:nucleic acid binding"/>
    <property type="evidence" value="ECO:0007669"/>
    <property type="project" value="InterPro"/>
</dbReference>